<keyword evidence="7 9" id="KW-0503">Monooxygenase</keyword>
<dbReference type="EMBL" id="SOSA01000158">
    <property type="protein sequence ID" value="THC95422.1"/>
    <property type="molecule type" value="Genomic_DNA"/>
</dbReference>
<dbReference type="AlphaFoldDB" id="A0A4S3JJ73"/>
<evidence type="ECO:0000256" key="7">
    <source>
        <dbReference type="ARBA" id="ARBA00023033"/>
    </source>
</evidence>
<keyword evidence="4 8" id="KW-0479">Metal-binding</keyword>
<dbReference type="GO" id="GO:0004497">
    <property type="term" value="F:monooxygenase activity"/>
    <property type="evidence" value="ECO:0007669"/>
    <property type="project" value="UniProtKB-KW"/>
</dbReference>
<reference evidence="11 12" key="1">
    <citation type="submission" date="2019-03" db="EMBL/GenBank/DDBJ databases">
        <title>The genome sequence of a newly discovered highly antifungal drug resistant Aspergillus species, Aspergillus tanneri NIH 1004.</title>
        <authorList>
            <person name="Mounaud S."/>
            <person name="Singh I."/>
            <person name="Joardar V."/>
            <person name="Pakala S."/>
            <person name="Pakala S."/>
            <person name="Venepally P."/>
            <person name="Hoover J."/>
            <person name="Nierman W."/>
            <person name="Chung J."/>
            <person name="Losada L."/>
        </authorList>
    </citation>
    <scope>NUCLEOTIDE SEQUENCE [LARGE SCALE GENOMIC DNA]</scope>
    <source>
        <strain evidence="11 12">NIH1004</strain>
    </source>
</reference>
<name>A0A4S3JJ73_9EURO</name>
<dbReference type="Gene3D" id="1.10.630.10">
    <property type="entry name" value="Cytochrome P450"/>
    <property type="match status" value="1"/>
</dbReference>
<dbReference type="VEuPathDB" id="FungiDB:EYZ11_005109"/>
<feature type="transmembrane region" description="Helical" evidence="10">
    <location>
        <begin position="45"/>
        <end position="63"/>
    </location>
</feature>
<keyword evidence="5 9" id="KW-0560">Oxidoreductase</keyword>
<comment type="caution">
    <text evidence="11">The sequence shown here is derived from an EMBL/GenBank/DDBJ whole genome shotgun (WGS) entry which is preliminary data.</text>
</comment>
<dbReference type="PRINTS" id="PR00385">
    <property type="entry name" value="P450"/>
</dbReference>
<keyword evidence="10" id="KW-0472">Membrane</keyword>
<dbReference type="Proteomes" id="UP000308092">
    <property type="component" value="Unassembled WGS sequence"/>
</dbReference>
<dbReference type="InterPro" id="IPR017972">
    <property type="entry name" value="Cyt_P450_CS"/>
</dbReference>
<comment type="similarity">
    <text evidence="2 9">Belongs to the cytochrome P450 family.</text>
</comment>
<evidence type="ECO:0000256" key="1">
    <source>
        <dbReference type="ARBA" id="ARBA00001971"/>
    </source>
</evidence>
<evidence type="ECO:0000256" key="10">
    <source>
        <dbReference type="SAM" id="Phobius"/>
    </source>
</evidence>
<evidence type="ECO:0000256" key="4">
    <source>
        <dbReference type="ARBA" id="ARBA00022723"/>
    </source>
</evidence>
<gene>
    <name evidence="11" type="ORF">EYZ11_005109</name>
</gene>
<dbReference type="STRING" id="1220188.A0A4S3JJ73"/>
<keyword evidence="12" id="KW-1185">Reference proteome</keyword>
<dbReference type="PANTHER" id="PTHR24305">
    <property type="entry name" value="CYTOCHROME P450"/>
    <property type="match status" value="1"/>
</dbReference>
<dbReference type="Pfam" id="PF00067">
    <property type="entry name" value="p450"/>
    <property type="match status" value="1"/>
</dbReference>
<comment type="cofactor">
    <cofactor evidence="1 8">
        <name>heme</name>
        <dbReference type="ChEBI" id="CHEBI:30413"/>
    </cofactor>
</comment>
<dbReference type="PANTHER" id="PTHR24305:SF210">
    <property type="entry name" value="CYTOCHROME P450 MONOOXYGENASE ASQL-RELATED"/>
    <property type="match status" value="1"/>
</dbReference>
<evidence type="ECO:0000256" key="3">
    <source>
        <dbReference type="ARBA" id="ARBA00022617"/>
    </source>
</evidence>
<evidence type="ECO:0000256" key="2">
    <source>
        <dbReference type="ARBA" id="ARBA00010617"/>
    </source>
</evidence>
<proteinExistence type="inferred from homology"/>
<evidence type="ECO:0000256" key="9">
    <source>
        <dbReference type="RuleBase" id="RU000461"/>
    </source>
</evidence>
<keyword evidence="3 8" id="KW-0349">Heme</keyword>
<organism evidence="11 12">
    <name type="scientific">Aspergillus tanneri</name>
    <dbReference type="NCBI Taxonomy" id="1220188"/>
    <lineage>
        <taxon>Eukaryota</taxon>
        <taxon>Fungi</taxon>
        <taxon>Dikarya</taxon>
        <taxon>Ascomycota</taxon>
        <taxon>Pezizomycotina</taxon>
        <taxon>Eurotiomycetes</taxon>
        <taxon>Eurotiomycetidae</taxon>
        <taxon>Eurotiales</taxon>
        <taxon>Aspergillaceae</taxon>
        <taxon>Aspergillus</taxon>
        <taxon>Aspergillus subgen. Circumdati</taxon>
    </lineage>
</organism>
<protein>
    <submittedName>
        <fullName evidence="11">Uncharacterized protein</fullName>
    </submittedName>
</protein>
<sequence length="323" mass="36986">MTKWLNYTTFDIIGDLAFGESFDCLKNKGYHSWVTFVYQGTKTTALVRPFLMMLPSFLVTLLVPSRIKQMRENLYFSSKAKVQNRLNRQTNRPDFWTYILRHNDEKGMSVNEMEANAELLIAAGSETTASLLSGWVYHLLTNPSVYKRLADEIRGSFQNDESIDISSIGKLSYLHAVLEESLRMYPPVPAMFPRKVPKGGAFINGQFVHEGTSVAVAFYSAFRATTNFTEPDSFLPERWLQESNNSNQRFASDIKEVLQPFSYGPRNCLGKNLANAEMRLIATKLLWNFDMSLEDGSDNWEAQKSYNVWQKKPLMVKLTPVQH</sequence>
<dbReference type="InterPro" id="IPR001128">
    <property type="entry name" value="Cyt_P450"/>
</dbReference>
<dbReference type="InterPro" id="IPR002401">
    <property type="entry name" value="Cyt_P450_E_grp-I"/>
</dbReference>
<accession>A0A4S3JJ73</accession>
<evidence type="ECO:0000256" key="8">
    <source>
        <dbReference type="PIRSR" id="PIRSR602401-1"/>
    </source>
</evidence>
<dbReference type="SUPFAM" id="SSF48264">
    <property type="entry name" value="Cytochrome P450"/>
    <property type="match status" value="1"/>
</dbReference>
<feature type="binding site" description="axial binding residue" evidence="8">
    <location>
        <position position="268"/>
    </location>
    <ligand>
        <name>heme</name>
        <dbReference type="ChEBI" id="CHEBI:30413"/>
    </ligand>
    <ligandPart>
        <name>Fe</name>
        <dbReference type="ChEBI" id="CHEBI:18248"/>
    </ligandPart>
</feature>
<evidence type="ECO:0000256" key="6">
    <source>
        <dbReference type="ARBA" id="ARBA00023004"/>
    </source>
</evidence>
<dbReference type="InterPro" id="IPR036396">
    <property type="entry name" value="Cyt_P450_sf"/>
</dbReference>
<keyword evidence="10" id="KW-0812">Transmembrane</keyword>
<keyword evidence="10" id="KW-1133">Transmembrane helix</keyword>
<dbReference type="PROSITE" id="PS00086">
    <property type="entry name" value="CYTOCHROME_P450"/>
    <property type="match status" value="1"/>
</dbReference>
<evidence type="ECO:0000313" key="12">
    <source>
        <dbReference type="Proteomes" id="UP000308092"/>
    </source>
</evidence>
<dbReference type="GO" id="GO:0005506">
    <property type="term" value="F:iron ion binding"/>
    <property type="evidence" value="ECO:0007669"/>
    <property type="project" value="InterPro"/>
</dbReference>
<dbReference type="GO" id="GO:0020037">
    <property type="term" value="F:heme binding"/>
    <property type="evidence" value="ECO:0007669"/>
    <property type="project" value="InterPro"/>
</dbReference>
<evidence type="ECO:0000256" key="5">
    <source>
        <dbReference type="ARBA" id="ARBA00023002"/>
    </source>
</evidence>
<keyword evidence="6 8" id="KW-0408">Iron</keyword>
<dbReference type="CDD" id="cd11058">
    <property type="entry name" value="CYP60B-like"/>
    <property type="match status" value="1"/>
</dbReference>
<dbReference type="InterPro" id="IPR050121">
    <property type="entry name" value="Cytochrome_P450_monoxygenase"/>
</dbReference>
<dbReference type="PRINTS" id="PR00463">
    <property type="entry name" value="EP450I"/>
</dbReference>
<evidence type="ECO:0000313" key="11">
    <source>
        <dbReference type="EMBL" id="THC95422.1"/>
    </source>
</evidence>
<dbReference type="GO" id="GO:0016705">
    <property type="term" value="F:oxidoreductase activity, acting on paired donors, with incorporation or reduction of molecular oxygen"/>
    <property type="evidence" value="ECO:0007669"/>
    <property type="project" value="InterPro"/>
</dbReference>